<organism evidence="3 4">
    <name type="scientific">Eucalyptus globulus</name>
    <name type="common">Tasmanian blue gum</name>
    <dbReference type="NCBI Taxonomy" id="34317"/>
    <lineage>
        <taxon>Eukaryota</taxon>
        <taxon>Viridiplantae</taxon>
        <taxon>Streptophyta</taxon>
        <taxon>Embryophyta</taxon>
        <taxon>Tracheophyta</taxon>
        <taxon>Spermatophyta</taxon>
        <taxon>Magnoliopsida</taxon>
        <taxon>eudicotyledons</taxon>
        <taxon>Gunneridae</taxon>
        <taxon>Pentapetalae</taxon>
        <taxon>rosids</taxon>
        <taxon>malvids</taxon>
        <taxon>Myrtales</taxon>
        <taxon>Myrtaceae</taxon>
        <taxon>Myrtoideae</taxon>
        <taxon>Eucalypteae</taxon>
        <taxon>Eucalyptus</taxon>
    </lineage>
</organism>
<dbReference type="Gene3D" id="1.20.1280.50">
    <property type="match status" value="1"/>
</dbReference>
<evidence type="ECO:0000256" key="1">
    <source>
        <dbReference type="SAM" id="MobiDB-lite"/>
    </source>
</evidence>
<dbReference type="InterPro" id="IPR032675">
    <property type="entry name" value="LRR_dom_sf"/>
</dbReference>
<dbReference type="PANTHER" id="PTHR31293:SF12">
    <property type="entry name" value="RNI-LIKE SUPERFAMILY PROTEIN"/>
    <property type="match status" value="1"/>
</dbReference>
<dbReference type="PANTHER" id="PTHR31293">
    <property type="entry name" value="RNI-LIKE SUPERFAMILY PROTEIN"/>
    <property type="match status" value="1"/>
</dbReference>
<proteinExistence type="predicted"/>
<dbReference type="AlphaFoldDB" id="A0ABD3LD85"/>
<comment type="caution">
    <text evidence="3">The sequence shown here is derived from an EMBL/GenBank/DDBJ whole genome shotgun (WGS) entry which is preliminary data.</text>
</comment>
<sequence length="316" mass="36405">MVETSVHGAVRRGSSGDRPNRHKRRRPPPPSSDLISALPDAVIHHIFSFLPLKDVVKTSVLSKRWRSTWTTTTHLVFHYVRPRDIKRWPSLIESVMLRCASPQVKRLHIIYKEADSPKVDDWLRFAEERRVEDLFLCLCNPLKGLYKLPEFLYRLSRLVRLEVVNCCFSLGTTIRWPCLKVLVIGSAELSDDILEGIVRGSPVLESLELCGFSGVKNIIIDSRSVKELVIQFPKFDNMGKIWAPHLLSLRVSKVWDSHSMFRLDEISSLVEAELDFFMCGDKRTHRDLLKEFFEELRGVSTITMGGWCLQVPALYF</sequence>
<dbReference type="Pfam" id="PF24758">
    <property type="entry name" value="LRR_At5g56370"/>
    <property type="match status" value="1"/>
</dbReference>
<protein>
    <recommendedName>
        <fullName evidence="2">F-box domain-containing protein</fullName>
    </recommendedName>
</protein>
<dbReference type="CDD" id="cd22160">
    <property type="entry name" value="F-box_AtFBL13-like"/>
    <property type="match status" value="1"/>
</dbReference>
<keyword evidence="4" id="KW-1185">Reference proteome</keyword>
<accession>A0ABD3LD85</accession>
<dbReference type="InterPro" id="IPR055294">
    <property type="entry name" value="FBL60-like"/>
</dbReference>
<evidence type="ECO:0000313" key="3">
    <source>
        <dbReference type="EMBL" id="KAL3749780.1"/>
    </source>
</evidence>
<feature type="domain" description="F-box" evidence="2">
    <location>
        <begin position="32"/>
        <end position="80"/>
    </location>
</feature>
<reference evidence="3 4" key="1">
    <citation type="submission" date="2024-11" db="EMBL/GenBank/DDBJ databases">
        <title>Chromosome-level genome assembly of Eucalyptus globulus Labill. provides insights into its genome evolution.</title>
        <authorList>
            <person name="Li X."/>
        </authorList>
    </citation>
    <scope>NUCLEOTIDE SEQUENCE [LARGE SCALE GENOMIC DNA]</scope>
    <source>
        <strain evidence="3">CL2024</strain>
        <tissue evidence="3">Fresh tender leaves</tissue>
    </source>
</reference>
<name>A0ABD3LD85_EUCGL</name>
<dbReference type="PROSITE" id="PS50181">
    <property type="entry name" value="FBOX"/>
    <property type="match status" value="1"/>
</dbReference>
<dbReference type="InterPro" id="IPR001810">
    <property type="entry name" value="F-box_dom"/>
</dbReference>
<dbReference type="SUPFAM" id="SSF81383">
    <property type="entry name" value="F-box domain"/>
    <property type="match status" value="1"/>
</dbReference>
<dbReference type="Proteomes" id="UP001634007">
    <property type="component" value="Unassembled WGS sequence"/>
</dbReference>
<feature type="region of interest" description="Disordered" evidence="1">
    <location>
        <begin position="1"/>
        <end position="33"/>
    </location>
</feature>
<dbReference type="InterPro" id="IPR036047">
    <property type="entry name" value="F-box-like_dom_sf"/>
</dbReference>
<dbReference type="InterPro" id="IPR055411">
    <property type="entry name" value="LRR_FXL15/At3g58940/PEG3-like"/>
</dbReference>
<evidence type="ECO:0000313" key="4">
    <source>
        <dbReference type="Proteomes" id="UP001634007"/>
    </source>
</evidence>
<dbReference type="InterPro" id="IPR053781">
    <property type="entry name" value="F-box_AtFBL13-like"/>
</dbReference>
<dbReference type="SUPFAM" id="SSF52047">
    <property type="entry name" value="RNI-like"/>
    <property type="match status" value="1"/>
</dbReference>
<dbReference type="EMBL" id="JBJKBG010000002">
    <property type="protein sequence ID" value="KAL3749780.1"/>
    <property type="molecule type" value="Genomic_DNA"/>
</dbReference>
<dbReference type="SMART" id="SM00256">
    <property type="entry name" value="FBOX"/>
    <property type="match status" value="1"/>
</dbReference>
<dbReference type="Pfam" id="PF00646">
    <property type="entry name" value="F-box"/>
    <property type="match status" value="1"/>
</dbReference>
<evidence type="ECO:0000259" key="2">
    <source>
        <dbReference type="PROSITE" id="PS50181"/>
    </source>
</evidence>
<gene>
    <name evidence="3" type="ORF">ACJRO7_010838</name>
</gene>
<dbReference type="Gene3D" id="3.80.10.10">
    <property type="entry name" value="Ribonuclease Inhibitor"/>
    <property type="match status" value="1"/>
</dbReference>